<evidence type="ECO:0000256" key="2">
    <source>
        <dbReference type="SAM" id="MobiDB-lite"/>
    </source>
</evidence>
<dbReference type="InterPro" id="IPR026163">
    <property type="entry name" value="Nckap5l"/>
</dbReference>
<dbReference type="PANTHER" id="PTHR21740:SF8">
    <property type="entry name" value="NCK-ASSOCIATED PROTEIN 5"/>
    <property type="match status" value="1"/>
</dbReference>
<feature type="compositionally biased region" description="Basic and acidic residues" evidence="2">
    <location>
        <begin position="1023"/>
        <end position="1032"/>
    </location>
</feature>
<dbReference type="GeneID" id="106469528"/>
<keyword evidence="1" id="KW-0175">Coiled coil</keyword>
<dbReference type="RefSeq" id="XP_022253776.1">
    <property type="nucleotide sequence ID" value="XM_022398068.1"/>
</dbReference>
<feature type="region of interest" description="Disordered" evidence="2">
    <location>
        <begin position="2313"/>
        <end position="2357"/>
    </location>
</feature>
<reference evidence="4" key="1">
    <citation type="submission" date="2025-08" db="UniProtKB">
        <authorList>
            <consortium name="RefSeq"/>
        </authorList>
    </citation>
    <scope>IDENTIFICATION</scope>
    <source>
        <tissue evidence="4">Muscle</tissue>
    </source>
</reference>
<gene>
    <name evidence="4" type="primary">LOC106469528</name>
</gene>
<evidence type="ECO:0000313" key="4">
    <source>
        <dbReference type="RefSeq" id="XP_022253776.1"/>
    </source>
</evidence>
<protein>
    <submittedName>
        <fullName evidence="4">Uncharacterized protein LOC106469528</fullName>
    </submittedName>
</protein>
<feature type="coiled-coil region" evidence="1">
    <location>
        <begin position="477"/>
        <end position="504"/>
    </location>
</feature>
<name>A0ABM1TD20_LIMPO</name>
<sequence>MLGVFRRHLKPKRSDGGRKDKTREDGCHESLTNHKETTSPPRAVRDACQVHRQEPDKVNVLGKERSILVTRQPDNSDLSDKESKQFNDSDTWELKNKQLHCDKITKDCIRELKETSARSFKGIEGQVKINKKPLVKDQADTRVEKDQHLQKFSSNILFDESSSENLKDQGESDCELYLNSFKHSRGINNVPEQNLNPGLLSSKKNVEEQLNDFSGYVNSIECDDGYWFAKSGEVYEKVNFAENFTDSHSDEQEPDGVQNLEMEREKTDPVKDLVERKITELHYLLEKERLKLTQEKRNVAQLKRQLNSWTFSQRIELKEELQKEKMHRLEVEACLKEVRVESQRCKIHLASLQEDFQQMEEMVKKMLQFQTRIDQLRHEKLSLALAYESKIRKYQTCLTSLERENLLLLNELCSLEASNKDHEHKGEQYLSRVVLERVRLLELENTALITGNEQQRLQYEHCLDDVANQVVQVLLAQKGLREECGKLQLKVQDLEQQNKSLSVLIKHHLLCPADFSSQINITPQLYGREALKRVWCSSSIFPDTDTVDMILSEKIQRPGGDSPTHTSHSEDSTDSLSSFCSDYSVNSGSSGRNIISHPGLPKMSSPLQWLINPPSITGYSSVPSTSRSNILTRSLLTNTPYGLNRSCMIKHLAYVAPYFSNPDCCSKDKVCTCALQAEKIELGESHKPKAQSVIKRIKNDLTSSRPLLHNCKSALEPTCYSQNSCRQSVDLSGLDTMKTPSEDLKTLENLPYTTSFQRLLFSKENSMQQIPQTNQSVQTKITQNTACICKSPVTRHSAFLPQELQFAFSAIPTRELASTHSDICKSEHSIPRPTSLNVVHCETLHSVSFPALEQKRHDTCENVYEEVDLPHFPTENTSPLRIPESPKYSASPNKNNLLENWFINESSPKLSSLGEEFTNTVIRRGHGTTEITECCAKYEVSKNVGFSSETAEVQFQSKQLPASPPLQSLEECLETGKVLNENVCTYHSEKIQKQDKTIQSSEGQASRLSGTVPKNGGPISAEGPEHGSKDEGNFTLPSHVQMDTNITTNSTDVNKDSKLTVEPVLPKYLISAADLDSIVVSSTDSGFELLRDPQDQRQLSQNADDRFMGFEQELDSSVSQNVPSVPLLDKEPSVRVSPTLNDAIEKEQSDSNLMDLLYINKCSPFNHQEKNNLPQSNLSNLEPSNDKILSLLTPQGYKTERNNMRRIALPTLQLPSACQVKTAEKSTSTDLQYLGLDFHFSDSSLSVSSSGSTPRSKAFKELVLNRVKQQVHKETQVELDRDSTLNFSNGSTNSYRNKMEATNISKVEDEHLHKKCVNYNTYQDVTLDSFLKYSICSSDQNCIRHECHQSLLWPINPTMLNTFSIRRVVSDSFLYINEKTDCIFHDYMKLAFPSGEHGQERLNLQPLERHSSAKNLFYPPPSVTLKFLPGLQRSHCRVLVKQRQSRVNHNLSWKDSMKAYCNLSDEDENDLMEHQSFVQQWLHQNNSQWHETFQNVYDEEEIGNWTFQLSLEDVSQPAGSSYDTWESTPNDQEPCSQIHEITAEDEYHEDLCNQALWTSGIVQETTTDSLAVLNKEKYPKLFNNQKHVVSNGSFCENEHVEISQGNVKDNINVNFEECEVLFDKSKNKEMNFLELFPNFSVSDPQTVFNYSDNFQNQQENKGERLSETDNCLDDKELQDKETSTNVSEEDKIIKTGTTEFYRNFYRLYPLGSTKSLNDSLKILPKYKPVGSSEQEKKALNHILLLQVQFIPKSLSKPELAKLSRQQNEYLTNLFLLQKQSFKDVNDYLKKLSDNESKDFSKQESKYLNNTLISQKLVIKALHNSSNNFLKDEPKNLSFPTEENTSLTDLSLMKTLVIRDQNNTLNGSAGVESKENSLWLRNKSLTDLSLVKKQTIIDLRDSPNSLKSEPINYSEQEDKPSTNQALLLEHCTNDINYFPKSIPVVDSFTCLEQEDRSWKNLSSLQKQSSEDFDDFPNSLVETEQINSSGQYNNSVRYFHLPKKQFLKCQTGKLDNFQKDEYISASVLELSMISTSLSKKSEGENSHEFSENLPKSELCNIPKLQGNSLSLLQEYSIKHFDDSVDNLLKSKSMNSSVKEGDIITSPSLTHELSTDNLDGSSESLLKVELVNTSEQEDRFKTNSLLAQEQSTKRLGSFSKSLLESVSPSCLEQKDKLTHASLLSQEQTLFENLDRQPQNIENLCIIIETHNLHELDEFKHFLSNLDKSDLKGSDTVAVEKVISHSNESDMGYHKDLNLHQDKRKNYAGERLNKHVCMDSQKGKVSRCFSLKIQKPQECIHAKGNVMQDVSVVSKKLHKIPARKSRNKDASRNLDLQSPVSSSSKEKIHRLEKTKMSHVAKSPTCDINLKDLSSCSASSSKQDLDKKHLARGRQSSVKKSQSSHRALKQIRQPHQRLNGNGRKGNSSDARRSPHKSDFSRRELTSKGKEITVYVKKKNKSETNKIKEVQVKQLQIKQASFPEEEREKKNNDLLKNSPVVTYTCSCNLVDVTMDRSNLSVAEKIQHLNSLLEQGEKEKVSAIPSLKHCDAQRQKSVCEQLTVEPSVDKSLRQEEKHVQVSGNKEGCDTSWIHVEADVDLSDPKARANLLDSMIESSSNSSEEENGDEVQEHQHNQRLHALHRFRRQKKR</sequence>
<feature type="compositionally biased region" description="Basic and acidic residues" evidence="2">
    <location>
        <begin position="2340"/>
        <end position="2351"/>
    </location>
</feature>
<feature type="compositionally biased region" description="Basic residues" evidence="2">
    <location>
        <begin position="1"/>
        <end position="11"/>
    </location>
</feature>
<evidence type="ECO:0000256" key="1">
    <source>
        <dbReference type="SAM" id="Coils"/>
    </source>
</evidence>
<feature type="region of interest" description="Disordered" evidence="2">
    <location>
        <begin position="992"/>
        <end position="1037"/>
    </location>
</feature>
<dbReference type="PANTHER" id="PTHR21740">
    <property type="entry name" value="NCK-ASSOCIATED PROTEIN 5"/>
    <property type="match status" value="1"/>
</dbReference>
<feature type="compositionally biased region" description="Polar residues" evidence="2">
    <location>
        <begin position="2411"/>
        <end position="2423"/>
    </location>
</feature>
<feature type="non-terminal residue" evidence="4">
    <location>
        <position position="2644"/>
    </location>
</feature>
<feature type="compositionally biased region" description="Polar residues" evidence="2">
    <location>
        <begin position="2330"/>
        <end position="2339"/>
    </location>
</feature>
<organism evidence="3 4">
    <name type="scientific">Limulus polyphemus</name>
    <name type="common">Atlantic horseshoe crab</name>
    <dbReference type="NCBI Taxonomy" id="6850"/>
    <lineage>
        <taxon>Eukaryota</taxon>
        <taxon>Metazoa</taxon>
        <taxon>Ecdysozoa</taxon>
        <taxon>Arthropoda</taxon>
        <taxon>Chelicerata</taxon>
        <taxon>Merostomata</taxon>
        <taxon>Xiphosura</taxon>
        <taxon>Limulidae</taxon>
        <taxon>Limulus</taxon>
    </lineage>
</organism>
<dbReference type="Proteomes" id="UP000694941">
    <property type="component" value="Unplaced"/>
</dbReference>
<feature type="region of interest" description="Disordered" evidence="2">
    <location>
        <begin position="1"/>
        <end position="44"/>
    </location>
</feature>
<feature type="compositionally biased region" description="Basic and acidic residues" evidence="2">
    <location>
        <begin position="12"/>
        <end position="44"/>
    </location>
</feature>
<keyword evidence="3" id="KW-1185">Reference proteome</keyword>
<proteinExistence type="predicted"/>
<feature type="compositionally biased region" description="Basic residues" evidence="2">
    <location>
        <begin position="2397"/>
        <end position="2410"/>
    </location>
</feature>
<accession>A0ABM1TD20</accession>
<feature type="compositionally biased region" description="Polar residues" evidence="2">
    <location>
        <begin position="997"/>
        <end position="1009"/>
    </location>
</feature>
<feature type="compositionally biased region" description="Basic and acidic residues" evidence="2">
    <location>
        <begin position="2424"/>
        <end position="2440"/>
    </location>
</feature>
<feature type="compositionally biased region" description="Basic residues" evidence="2">
    <location>
        <begin position="2629"/>
        <end position="2644"/>
    </location>
</feature>
<feature type="region of interest" description="Disordered" evidence="2">
    <location>
        <begin position="62"/>
        <end position="85"/>
    </location>
</feature>
<feature type="compositionally biased region" description="Basic residues" evidence="2">
    <location>
        <begin position="2313"/>
        <end position="2322"/>
    </location>
</feature>
<feature type="region of interest" description="Disordered" evidence="2">
    <location>
        <begin position="555"/>
        <end position="575"/>
    </location>
</feature>
<feature type="region of interest" description="Disordered" evidence="2">
    <location>
        <begin position="2372"/>
        <end position="2440"/>
    </location>
</feature>
<evidence type="ECO:0000313" key="3">
    <source>
        <dbReference type="Proteomes" id="UP000694941"/>
    </source>
</evidence>
<feature type="region of interest" description="Disordered" evidence="2">
    <location>
        <begin position="2605"/>
        <end position="2644"/>
    </location>
</feature>